<proteinExistence type="predicted"/>
<dbReference type="EMBL" id="JAWWNJ010000003">
    <property type="protein sequence ID" value="KAK7059937.1"/>
    <property type="molecule type" value="Genomic_DNA"/>
</dbReference>
<gene>
    <name evidence="2" type="ORF">R3P38DRAFT_2838611</name>
</gene>
<comment type="caution">
    <text evidence="2">The sequence shown here is derived from an EMBL/GenBank/DDBJ whole genome shotgun (WGS) entry which is preliminary data.</text>
</comment>
<feature type="signal peptide" evidence="1">
    <location>
        <begin position="1"/>
        <end position="23"/>
    </location>
</feature>
<dbReference type="PROSITE" id="PS51257">
    <property type="entry name" value="PROKAR_LIPOPROTEIN"/>
    <property type="match status" value="1"/>
</dbReference>
<sequence length="202" mass="21070">MKLTLTSTFLALLSFASLAACSAVPSTGFVSATNCKASDRVLVESHNVTVNGHNIQVSTKACSADALNGRSLAKRQVFNACEGETITFTCVTNQGVGPTAADCKALETALPPFLQQQGNPQSFTVAPQFVQEFTLGTCMWAWFNTNPVGGTTLSYCYVGLEANGQTLDGNCTPQGATGGIAVPSSSTLNPVVLAWAQEVLHS</sequence>
<keyword evidence="3" id="KW-1185">Reference proteome</keyword>
<evidence type="ECO:0000313" key="2">
    <source>
        <dbReference type="EMBL" id="KAK7059937.1"/>
    </source>
</evidence>
<dbReference type="AlphaFoldDB" id="A0AAW0E850"/>
<name>A0AAW0E850_9AGAR</name>
<evidence type="ECO:0000313" key="3">
    <source>
        <dbReference type="Proteomes" id="UP001362999"/>
    </source>
</evidence>
<feature type="chain" id="PRO_5043620330" evidence="1">
    <location>
        <begin position="24"/>
        <end position="202"/>
    </location>
</feature>
<reference evidence="2 3" key="1">
    <citation type="journal article" date="2024" name="J Genomics">
        <title>Draft genome sequencing and assembly of Favolaschia claudopus CIRM-BRFM 2984 isolated from oak limbs.</title>
        <authorList>
            <person name="Navarro D."/>
            <person name="Drula E."/>
            <person name="Chaduli D."/>
            <person name="Cazenave R."/>
            <person name="Ahrendt S."/>
            <person name="Wang J."/>
            <person name="Lipzen A."/>
            <person name="Daum C."/>
            <person name="Barry K."/>
            <person name="Grigoriev I.V."/>
            <person name="Favel A."/>
            <person name="Rosso M.N."/>
            <person name="Martin F."/>
        </authorList>
    </citation>
    <scope>NUCLEOTIDE SEQUENCE [LARGE SCALE GENOMIC DNA]</scope>
    <source>
        <strain evidence="2 3">CIRM-BRFM 2984</strain>
    </source>
</reference>
<organism evidence="2 3">
    <name type="scientific">Favolaschia claudopus</name>
    <dbReference type="NCBI Taxonomy" id="2862362"/>
    <lineage>
        <taxon>Eukaryota</taxon>
        <taxon>Fungi</taxon>
        <taxon>Dikarya</taxon>
        <taxon>Basidiomycota</taxon>
        <taxon>Agaricomycotina</taxon>
        <taxon>Agaricomycetes</taxon>
        <taxon>Agaricomycetidae</taxon>
        <taxon>Agaricales</taxon>
        <taxon>Marasmiineae</taxon>
        <taxon>Mycenaceae</taxon>
        <taxon>Favolaschia</taxon>
    </lineage>
</organism>
<evidence type="ECO:0000256" key="1">
    <source>
        <dbReference type="SAM" id="SignalP"/>
    </source>
</evidence>
<keyword evidence="1" id="KW-0732">Signal</keyword>
<protein>
    <submittedName>
        <fullName evidence="2">Uncharacterized protein</fullName>
    </submittedName>
</protein>
<dbReference type="Proteomes" id="UP001362999">
    <property type="component" value="Unassembled WGS sequence"/>
</dbReference>
<accession>A0AAW0E850</accession>